<evidence type="ECO:0000313" key="3">
    <source>
        <dbReference type="Proteomes" id="UP000603715"/>
    </source>
</evidence>
<evidence type="ECO:0000313" key="2">
    <source>
        <dbReference type="EMBL" id="MCC9035178.1"/>
    </source>
</evidence>
<reference evidence="3" key="2">
    <citation type="submission" date="2023-07" db="EMBL/GenBank/DDBJ databases">
        <title>Description of novel Chryseobacterium sp. strain C-2.</title>
        <authorList>
            <person name="Saticioglu I.B."/>
        </authorList>
    </citation>
    <scope>NUCLEOTIDE SEQUENCE [LARGE SCALE GENOMIC DNA]</scope>
    <source>
        <strain evidence="3">C-2</strain>
    </source>
</reference>
<keyword evidence="3" id="KW-1185">Reference proteome</keyword>
<reference evidence="2" key="1">
    <citation type="submission" date="2021-11" db="EMBL/GenBank/DDBJ databases">
        <title>Description of novel Chryseobacterium species.</title>
        <authorList>
            <person name="Saticioglu I.B."/>
            <person name="Ay H."/>
            <person name="Altun S."/>
            <person name="Duman M."/>
        </authorList>
    </citation>
    <scope>NUCLEOTIDE SEQUENCE</scope>
    <source>
        <strain evidence="2">C-39</strain>
    </source>
</reference>
<reference evidence="1" key="3">
    <citation type="submission" date="2024-05" db="EMBL/GenBank/DDBJ databases">
        <title>Description of novel Chryseobacterium sp. strain C-2.</title>
        <authorList>
            <person name="Saticioglu I.B."/>
        </authorList>
    </citation>
    <scope>NUCLEOTIDE SEQUENCE</scope>
    <source>
        <strain evidence="1">C-2</strain>
    </source>
</reference>
<evidence type="ECO:0000313" key="4">
    <source>
        <dbReference type="Proteomes" id="UP001107960"/>
    </source>
</evidence>
<proteinExistence type="predicted"/>
<gene>
    <name evidence="1" type="ORF">IEW27_10200</name>
    <name evidence="2" type="ORF">LNP80_13060</name>
</gene>
<sequence length="142" mass="17315">MGFSFNEYFDDFEVKDRFKKEFISLWTGWLGKENSHQLDEVTESDWSRFNSLIKLIFKNYRMQIVDLRERKLNDINKIEETFSNYKDSMNKTTDKFSIYVIPELECIISEDWDYTYIIWYTNKTVIEKLEPFIEKSGLHHFS</sequence>
<accession>A0A9Q3UWA4</accession>
<dbReference type="AlphaFoldDB" id="A0A9Q3UWA4"/>
<dbReference type="EMBL" id="JAJJML010000001">
    <property type="protein sequence ID" value="MCC9035178.1"/>
    <property type="molecule type" value="Genomic_DNA"/>
</dbReference>
<name>A0A9Q3UWA4_9FLAO</name>
<dbReference type="Proteomes" id="UP000603715">
    <property type="component" value="Unassembled WGS sequence"/>
</dbReference>
<organism evidence="2 4">
    <name type="scientific">Chryseobacterium muglaense</name>
    <dbReference type="NCBI Taxonomy" id="2893752"/>
    <lineage>
        <taxon>Bacteria</taxon>
        <taxon>Pseudomonadati</taxon>
        <taxon>Bacteroidota</taxon>
        <taxon>Flavobacteriia</taxon>
        <taxon>Flavobacteriales</taxon>
        <taxon>Weeksellaceae</taxon>
        <taxon>Chryseobacterium group</taxon>
        <taxon>Chryseobacterium</taxon>
    </lineage>
</organism>
<dbReference type="EMBL" id="JACXXP010000010">
    <property type="protein sequence ID" value="MBD3904955.1"/>
    <property type="molecule type" value="Genomic_DNA"/>
</dbReference>
<dbReference type="Proteomes" id="UP001107960">
    <property type="component" value="Unassembled WGS sequence"/>
</dbReference>
<dbReference type="RefSeq" id="WP_191179474.1">
    <property type="nucleotide sequence ID" value="NZ_JACXXP010000010.1"/>
</dbReference>
<evidence type="ECO:0000313" key="1">
    <source>
        <dbReference type="EMBL" id="MBD3904955.1"/>
    </source>
</evidence>
<comment type="caution">
    <text evidence="2">The sequence shown here is derived from an EMBL/GenBank/DDBJ whole genome shotgun (WGS) entry which is preliminary data.</text>
</comment>
<protein>
    <submittedName>
        <fullName evidence="2">Uncharacterized protein</fullName>
    </submittedName>
</protein>